<feature type="signal peptide" evidence="5">
    <location>
        <begin position="1"/>
        <end position="18"/>
    </location>
</feature>
<name>A0A412X7H2_9BACT</name>
<dbReference type="SUPFAM" id="SSF52833">
    <property type="entry name" value="Thioredoxin-like"/>
    <property type="match status" value="1"/>
</dbReference>
<sequence>MKIAGIIFLLFVSLSGMAQQAESPKEYVIKAWNEFQLPEKGAIKAILAQRDQITRYLKANNAAVEAEQENGAQAIRRAADLYDEGEDAQLKSSEIKKLLKGVDLSTKEFVNCTSLEYVIEDYFGLKAVAEGAPVDQAWGSMWFNTTVETIGNKYDYQRYRQILELNNPELSLAYLSCLRSVFRYNGYTKGLDEIRPLFDKNMPEGALKDEINGLYKSYEHLKQGNVAPAFTLKDFRGKEHSLSDYKGKVLVIDVWATWCGGCIAKLPKYMEMAGKYKDRDDIVFITISIDDKGAYNSWKYALPRLKLMGMTNLLASKGECTFQKDYNITGIPRYFLIDKEGKIVSVYAPTPGKDFEALIDMTLQK</sequence>
<reference evidence="10 11" key="1">
    <citation type="submission" date="2018-08" db="EMBL/GenBank/DDBJ databases">
        <title>A genome reference for cultivated species of the human gut microbiota.</title>
        <authorList>
            <person name="Zou Y."/>
            <person name="Xue W."/>
            <person name="Luo G."/>
        </authorList>
    </citation>
    <scope>NUCLEOTIDE SEQUENCE [LARGE SCALE GENOMIC DNA]</scope>
    <source>
        <strain evidence="8 10">AF14-49</strain>
        <strain evidence="9 11">OF02-7</strain>
    </source>
</reference>
<keyword evidence="4" id="KW-0676">Redox-active center</keyword>
<dbReference type="Proteomes" id="UP000654720">
    <property type="component" value="Chromosome"/>
</dbReference>
<evidence type="ECO:0000313" key="7">
    <source>
        <dbReference type="EMBL" id="QRO48305.1"/>
    </source>
</evidence>
<evidence type="ECO:0000259" key="6">
    <source>
        <dbReference type="PROSITE" id="PS51352"/>
    </source>
</evidence>
<keyword evidence="2" id="KW-0201">Cytochrome c-type biogenesis</keyword>
<keyword evidence="3" id="KW-1015">Disulfide bond</keyword>
<dbReference type="InterPro" id="IPR036249">
    <property type="entry name" value="Thioredoxin-like_sf"/>
</dbReference>
<proteinExistence type="predicted"/>
<organism evidence="8 10">
    <name type="scientific">Butyricimonas virosa</name>
    <dbReference type="NCBI Taxonomy" id="544645"/>
    <lineage>
        <taxon>Bacteria</taxon>
        <taxon>Pseudomonadati</taxon>
        <taxon>Bacteroidota</taxon>
        <taxon>Bacteroidia</taxon>
        <taxon>Bacteroidales</taxon>
        <taxon>Odoribacteraceae</taxon>
        <taxon>Butyricimonas</taxon>
    </lineage>
</organism>
<dbReference type="RefSeq" id="WP_027199747.1">
    <property type="nucleotide sequence ID" value="NZ_CAJKXH010000010.1"/>
</dbReference>
<evidence type="ECO:0000256" key="5">
    <source>
        <dbReference type="SAM" id="SignalP"/>
    </source>
</evidence>
<dbReference type="InterPro" id="IPR013766">
    <property type="entry name" value="Thioredoxin_domain"/>
</dbReference>
<keyword evidence="5" id="KW-0732">Signal</keyword>
<dbReference type="InterPro" id="IPR013740">
    <property type="entry name" value="Redoxin"/>
</dbReference>
<dbReference type="Pfam" id="PF08534">
    <property type="entry name" value="Redoxin"/>
    <property type="match status" value="1"/>
</dbReference>
<evidence type="ECO:0000313" key="12">
    <source>
        <dbReference type="Proteomes" id="UP000654720"/>
    </source>
</evidence>
<dbReference type="EMBL" id="QSCR01000005">
    <property type="protein sequence ID" value="RGY19676.1"/>
    <property type="molecule type" value="Genomic_DNA"/>
</dbReference>
<evidence type="ECO:0000256" key="1">
    <source>
        <dbReference type="ARBA" id="ARBA00004196"/>
    </source>
</evidence>
<gene>
    <name evidence="8" type="ORF">DWW18_01015</name>
    <name evidence="9" type="ORF">DXA50_04770</name>
    <name evidence="7" type="ORF">I6J59_09950</name>
</gene>
<accession>A0A412X7H2</accession>
<dbReference type="PANTHER" id="PTHR42852:SF6">
    <property type="entry name" value="THIOL:DISULFIDE INTERCHANGE PROTEIN DSBE"/>
    <property type="match status" value="1"/>
</dbReference>
<dbReference type="GO" id="GO:0016491">
    <property type="term" value="F:oxidoreductase activity"/>
    <property type="evidence" value="ECO:0007669"/>
    <property type="project" value="InterPro"/>
</dbReference>
<evidence type="ECO:0000313" key="8">
    <source>
        <dbReference type="EMBL" id="RGV36799.1"/>
    </source>
</evidence>
<dbReference type="CDD" id="cd02966">
    <property type="entry name" value="TlpA_like_family"/>
    <property type="match status" value="1"/>
</dbReference>
<comment type="subcellular location">
    <subcellularLocation>
        <location evidence="1">Cell envelope</location>
    </subcellularLocation>
</comment>
<dbReference type="GeneID" id="93099137"/>
<evidence type="ECO:0000313" key="9">
    <source>
        <dbReference type="EMBL" id="RGY19676.1"/>
    </source>
</evidence>
<evidence type="ECO:0000256" key="2">
    <source>
        <dbReference type="ARBA" id="ARBA00022748"/>
    </source>
</evidence>
<dbReference type="PANTHER" id="PTHR42852">
    <property type="entry name" value="THIOL:DISULFIDE INTERCHANGE PROTEIN DSBE"/>
    <property type="match status" value="1"/>
</dbReference>
<dbReference type="Proteomes" id="UP000286063">
    <property type="component" value="Unassembled WGS sequence"/>
</dbReference>
<dbReference type="GO" id="GO:0030313">
    <property type="term" value="C:cell envelope"/>
    <property type="evidence" value="ECO:0007669"/>
    <property type="project" value="UniProtKB-SubCell"/>
</dbReference>
<evidence type="ECO:0000313" key="11">
    <source>
        <dbReference type="Proteomes" id="UP000286063"/>
    </source>
</evidence>
<dbReference type="OrthoDB" id="9815205at2"/>
<keyword evidence="12" id="KW-1185">Reference proteome</keyword>
<dbReference type="Gene3D" id="3.40.30.10">
    <property type="entry name" value="Glutaredoxin"/>
    <property type="match status" value="1"/>
</dbReference>
<protein>
    <submittedName>
        <fullName evidence="8">TlpA family protein disulfide reductase</fullName>
    </submittedName>
</protein>
<dbReference type="GO" id="GO:0017004">
    <property type="term" value="P:cytochrome complex assembly"/>
    <property type="evidence" value="ECO:0007669"/>
    <property type="project" value="UniProtKB-KW"/>
</dbReference>
<reference evidence="7 12" key="2">
    <citation type="submission" date="2021-02" db="EMBL/GenBank/DDBJ databases">
        <title>FDA dAtabase for Regulatory Grade micrObial Sequences (FDA-ARGOS): Supporting development and validation of Infectious Disease Dx tests.</title>
        <authorList>
            <person name="Carlson P."/>
            <person name="Fischbach M."/>
            <person name="Hastie J."/>
            <person name="Bilen M."/>
            <person name="Cheng A."/>
            <person name="Tallon L."/>
            <person name="Sadzewicz L."/>
            <person name="Zhao X."/>
            <person name="Boylan J."/>
            <person name="Ott S."/>
            <person name="Bowen H."/>
            <person name="Vavikolanu K."/>
            <person name="Mehta A."/>
            <person name="Aluvathingal J."/>
            <person name="Nadendla S."/>
            <person name="Yan Y."/>
            <person name="Sichtig H."/>
        </authorList>
    </citation>
    <scope>NUCLEOTIDE SEQUENCE [LARGE SCALE GENOMIC DNA]</scope>
    <source>
        <strain evidence="7 12">FDAARGOS_1229</strain>
    </source>
</reference>
<dbReference type="EMBL" id="QRZA01000001">
    <property type="protein sequence ID" value="RGV36799.1"/>
    <property type="molecule type" value="Genomic_DNA"/>
</dbReference>
<dbReference type="PROSITE" id="PS51352">
    <property type="entry name" value="THIOREDOXIN_2"/>
    <property type="match status" value="1"/>
</dbReference>
<evidence type="ECO:0000256" key="3">
    <source>
        <dbReference type="ARBA" id="ARBA00023157"/>
    </source>
</evidence>
<dbReference type="STRING" id="1121130.GCA_000519105_00398"/>
<evidence type="ECO:0000313" key="10">
    <source>
        <dbReference type="Proteomes" id="UP000283589"/>
    </source>
</evidence>
<feature type="domain" description="Thioredoxin" evidence="6">
    <location>
        <begin position="221"/>
        <end position="364"/>
    </location>
</feature>
<dbReference type="Proteomes" id="UP000283589">
    <property type="component" value="Unassembled WGS sequence"/>
</dbReference>
<feature type="chain" id="PRO_5044602260" evidence="5">
    <location>
        <begin position="19"/>
        <end position="365"/>
    </location>
</feature>
<evidence type="ECO:0000256" key="4">
    <source>
        <dbReference type="ARBA" id="ARBA00023284"/>
    </source>
</evidence>
<dbReference type="AlphaFoldDB" id="A0A412X7H2"/>
<dbReference type="InterPro" id="IPR050553">
    <property type="entry name" value="Thioredoxin_ResA/DsbE_sf"/>
</dbReference>
<dbReference type="EMBL" id="CP069450">
    <property type="protein sequence ID" value="QRO48305.1"/>
    <property type="molecule type" value="Genomic_DNA"/>
</dbReference>